<organism evidence="1 2">
    <name type="scientific">Elysia crispata</name>
    <name type="common">lettuce slug</name>
    <dbReference type="NCBI Taxonomy" id="231223"/>
    <lineage>
        <taxon>Eukaryota</taxon>
        <taxon>Metazoa</taxon>
        <taxon>Spiralia</taxon>
        <taxon>Lophotrochozoa</taxon>
        <taxon>Mollusca</taxon>
        <taxon>Gastropoda</taxon>
        <taxon>Heterobranchia</taxon>
        <taxon>Euthyneura</taxon>
        <taxon>Panpulmonata</taxon>
        <taxon>Sacoglossa</taxon>
        <taxon>Placobranchoidea</taxon>
        <taxon>Plakobranchidae</taxon>
        <taxon>Elysia</taxon>
    </lineage>
</organism>
<evidence type="ECO:0000313" key="1">
    <source>
        <dbReference type="EMBL" id="KAK3788216.1"/>
    </source>
</evidence>
<accession>A0AAE1AJC5</accession>
<sequence>MEKYLIRNRRANLQAAGISEENLIYPILVVDECVPAHSPHCAHKGIQNSGQATRILQREEEHDTVKEFRLPVPSLTADIDEEHKRYNLVLPEDMSKW</sequence>
<keyword evidence="2" id="KW-1185">Reference proteome</keyword>
<protein>
    <submittedName>
        <fullName evidence="1">Uncharacterized protein</fullName>
    </submittedName>
</protein>
<proteinExistence type="predicted"/>
<comment type="caution">
    <text evidence="1">The sequence shown here is derived from an EMBL/GenBank/DDBJ whole genome shotgun (WGS) entry which is preliminary data.</text>
</comment>
<dbReference type="Proteomes" id="UP001283361">
    <property type="component" value="Unassembled WGS sequence"/>
</dbReference>
<dbReference type="AlphaFoldDB" id="A0AAE1AJC5"/>
<reference evidence="1" key="1">
    <citation type="journal article" date="2023" name="G3 (Bethesda)">
        <title>A reference genome for the long-term kleptoplast-retaining sea slug Elysia crispata morphotype clarki.</title>
        <authorList>
            <person name="Eastman K.E."/>
            <person name="Pendleton A.L."/>
            <person name="Shaikh M.A."/>
            <person name="Suttiyut T."/>
            <person name="Ogas R."/>
            <person name="Tomko P."/>
            <person name="Gavelis G."/>
            <person name="Widhalm J.R."/>
            <person name="Wisecaver J.H."/>
        </authorList>
    </citation>
    <scope>NUCLEOTIDE SEQUENCE</scope>
    <source>
        <strain evidence="1">ECLA1</strain>
    </source>
</reference>
<name>A0AAE1AJC5_9GAST</name>
<gene>
    <name evidence="1" type="ORF">RRG08_041221</name>
</gene>
<evidence type="ECO:0000313" key="2">
    <source>
        <dbReference type="Proteomes" id="UP001283361"/>
    </source>
</evidence>
<dbReference type="EMBL" id="JAWDGP010001777">
    <property type="protein sequence ID" value="KAK3788216.1"/>
    <property type="molecule type" value="Genomic_DNA"/>
</dbReference>